<dbReference type="GO" id="GO:0102559">
    <property type="term" value="F:peptide chain release factor N(5)-glutamine methyltransferase activity"/>
    <property type="evidence" value="ECO:0007669"/>
    <property type="project" value="UniProtKB-EC"/>
</dbReference>
<dbReference type="NCBIfam" id="TIGR03534">
    <property type="entry name" value="RF_mod_PrmC"/>
    <property type="match status" value="1"/>
</dbReference>
<reference evidence="8 9" key="1">
    <citation type="submission" date="2024-03" db="EMBL/GenBank/DDBJ databases">
        <title>The Acrasis kona genome and developmental transcriptomes reveal deep origins of eukaryotic multicellular pathways.</title>
        <authorList>
            <person name="Sheikh S."/>
            <person name="Fu C.-J."/>
            <person name="Brown M.W."/>
            <person name="Baldauf S.L."/>
        </authorList>
    </citation>
    <scope>NUCLEOTIDE SEQUENCE [LARGE SCALE GENOMIC DNA]</scope>
    <source>
        <strain evidence="8 9">ATCC MYA-3509</strain>
    </source>
</reference>
<evidence type="ECO:0000313" key="9">
    <source>
        <dbReference type="Proteomes" id="UP001431209"/>
    </source>
</evidence>
<dbReference type="Proteomes" id="UP001431209">
    <property type="component" value="Unassembled WGS sequence"/>
</dbReference>
<dbReference type="Gene3D" id="1.10.8.10">
    <property type="entry name" value="DNA helicase RuvA subunit, C-terminal domain"/>
    <property type="match status" value="1"/>
</dbReference>
<evidence type="ECO:0000256" key="4">
    <source>
        <dbReference type="ARBA" id="ARBA00022691"/>
    </source>
</evidence>
<evidence type="ECO:0000256" key="1">
    <source>
        <dbReference type="ARBA" id="ARBA00012771"/>
    </source>
</evidence>
<comment type="caution">
    <text evidence="8">The sequence shown here is derived from an EMBL/GenBank/DDBJ whole genome shotgun (WGS) entry which is preliminary data.</text>
</comment>
<keyword evidence="2 8" id="KW-0489">Methyltransferase</keyword>
<dbReference type="PANTHER" id="PTHR18895">
    <property type="entry name" value="HEMK METHYLTRANSFERASE"/>
    <property type="match status" value="1"/>
</dbReference>
<protein>
    <recommendedName>
        <fullName evidence="1">peptide chain release factor N(5)-glutamine methyltransferase</fullName>
        <ecNumber evidence="1">2.1.1.297</ecNumber>
    </recommendedName>
</protein>
<dbReference type="AlphaFoldDB" id="A0AAW2ZC12"/>
<dbReference type="InterPro" id="IPR050320">
    <property type="entry name" value="N5-glutamine_MTase"/>
</dbReference>
<dbReference type="SUPFAM" id="SSF53335">
    <property type="entry name" value="S-adenosyl-L-methionine-dependent methyltransferases"/>
    <property type="match status" value="1"/>
</dbReference>
<dbReference type="PROSITE" id="PS00092">
    <property type="entry name" value="N6_MTASE"/>
    <property type="match status" value="1"/>
</dbReference>
<dbReference type="InterPro" id="IPR019874">
    <property type="entry name" value="RF_methyltr_PrmC"/>
</dbReference>
<evidence type="ECO:0000256" key="2">
    <source>
        <dbReference type="ARBA" id="ARBA00022603"/>
    </source>
</evidence>
<dbReference type="InterPro" id="IPR002052">
    <property type="entry name" value="DNA_methylase_N6_adenine_CS"/>
</dbReference>
<dbReference type="GO" id="GO:0032259">
    <property type="term" value="P:methylation"/>
    <property type="evidence" value="ECO:0007669"/>
    <property type="project" value="UniProtKB-KW"/>
</dbReference>
<dbReference type="InterPro" id="IPR040758">
    <property type="entry name" value="PrmC_N"/>
</dbReference>
<accession>A0AAW2ZC12</accession>
<sequence>MLESVPEGDPQGEAEMLLAEVLNTTKSDISNKAYQSFKRHQDNDNDLLTISNQEWNIYKDMILRRTKQEPIQYIIGKTWFYGRQFSVIDSNYRVLIPRWDTETLVLTALQNIGNSKSVLEVGVGSGCLITTICAEVNRMDVRFIGTDIDAGAIAIAQKNSYAHNTNVNFILHDILNQSIDQIIKINHCEPFDIVISNPPYISTKEVESLEVQVRDFEPKTALDGGSDGLLFYKKLSMLCKGELLKTGGKIIVEIGYTQAQQVTVIFQEEIDGVLLQVDSVEKDMSGNDRIITATKVVNTKSVIKQFA</sequence>
<name>A0AAW2ZC12_9EUKA</name>
<dbReference type="InterPro" id="IPR029063">
    <property type="entry name" value="SAM-dependent_MTases_sf"/>
</dbReference>
<proteinExistence type="predicted"/>
<gene>
    <name evidence="8" type="ORF">AKO1_000833</name>
</gene>
<keyword evidence="3" id="KW-0808">Transferase</keyword>
<dbReference type="Pfam" id="PF17827">
    <property type="entry name" value="PrmC_N"/>
    <property type="match status" value="1"/>
</dbReference>
<organism evidence="8 9">
    <name type="scientific">Acrasis kona</name>
    <dbReference type="NCBI Taxonomy" id="1008807"/>
    <lineage>
        <taxon>Eukaryota</taxon>
        <taxon>Discoba</taxon>
        <taxon>Heterolobosea</taxon>
        <taxon>Tetramitia</taxon>
        <taxon>Eutetramitia</taxon>
        <taxon>Acrasidae</taxon>
        <taxon>Acrasis</taxon>
    </lineage>
</organism>
<dbReference type="Pfam" id="PF05175">
    <property type="entry name" value="MTS"/>
    <property type="match status" value="1"/>
</dbReference>
<evidence type="ECO:0000259" key="7">
    <source>
        <dbReference type="Pfam" id="PF17827"/>
    </source>
</evidence>
<dbReference type="GO" id="GO:0003676">
    <property type="term" value="F:nucleic acid binding"/>
    <property type="evidence" value="ECO:0007669"/>
    <property type="project" value="InterPro"/>
</dbReference>
<dbReference type="CDD" id="cd02440">
    <property type="entry name" value="AdoMet_MTases"/>
    <property type="match status" value="1"/>
</dbReference>
<evidence type="ECO:0000259" key="6">
    <source>
        <dbReference type="Pfam" id="PF05175"/>
    </source>
</evidence>
<evidence type="ECO:0000256" key="3">
    <source>
        <dbReference type="ARBA" id="ARBA00022679"/>
    </source>
</evidence>
<dbReference type="EMBL" id="JAOPGA020001342">
    <property type="protein sequence ID" value="KAL0487427.1"/>
    <property type="molecule type" value="Genomic_DNA"/>
</dbReference>
<dbReference type="InterPro" id="IPR004556">
    <property type="entry name" value="HemK-like"/>
</dbReference>
<dbReference type="InterPro" id="IPR007848">
    <property type="entry name" value="Small_mtfrase_dom"/>
</dbReference>
<dbReference type="Gene3D" id="3.40.50.150">
    <property type="entry name" value="Vaccinia Virus protein VP39"/>
    <property type="match status" value="1"/>
</dbReference>
<evidence type="ECO:0000256" key="5">
    <source>
        <dbReference type="ARBA" id="ARBA00048391"/>
    </source>
</evidence>
<keyword evidence="4" id="KW-0949">S-adenosyl-L-methionine</keyword>
<feature type="domain" description="Methyltransferase small" evidence="6">
    <location>
        <begin position="104"/>
        <end position="207"/>
    </location>
</feature>
<feature type="domain" description="Release factor glutamine methyltransferase N-terminal" evidence="7">
    <location>
        <begin position="4"/>
        <end position="76"/>
    </location>
</feature>
<dbReference type="PANTHER" id="PTHR18895:SF74">
    <property type="entry name" value="MTRF1L RELEASE FACTOR GLUTAMINE METHYLTRANSFERASE"/>
    <property type="match status" value="1"/>
</dbReference>
<comment type="catalytic activity">
    <reaction evidence="5">
        <text>L-glutaminyl-[peptide chain release factor] + S-adenosyl-L-methionine = N(5)-methyl-L-glutaminyl-[peptide chain release factor] + S-adenosyl-L-homocysteine + H(+)</text>
        <dbReference type="Rhea" id="RHEA:42896"/>
        <dbReference type="Rhea" id="RHEA-COMP:10271"/>
        <dbReference type="Rhea" id="RHEA-COMP:10272"/>
        <dbReference type="ChEBI" id="CHEBI:15378"/>
        <dbReference type="ChEBI" id="CHEBI:30011"/>
        <dbReference type="ChEBI" id="CHEBI:57856"/>
        <dbReference type="ChEBI" id="CHEBI:59789"/>
        <dbReference type="ChEBI" id="CHEBI:61891"/>
        <dbReference type="EC" id="2.1.1.297"/>
    </reaction>
</comment>
<evidence type="ECO:0000313" key="8">
    <source>
        <dbReference type="EMBL" id="KAL0487427.1"/>
    </source>
</evidence>
<dbReference type="NCBIfam" id="TIGR00536">
    <property type="entry name" value="hemK_fam"/>
    <property type="match status" value="1"/>
</dbReference>
<dbReference type="EC" id="2.1.1.297" evidence="1"/>
<keyword evidence="9" id="KW-1185">Reference proteome</keyword>